<reference evidence="7" key="1">
    <citation type="submission" date="2022-01" db="EMBL/GenBank/DDBJ databases">
        <title>Comparative genomics reveals a dynamic genome evolution in the ectomycorrhizal milk-cap (Lactarius) mushrooms.</title>
        <authorList>
            <consortium name="DOE Joint Genome Institute"/>
            <person name="Lebreton A."/>
            <person name="Tang N."/>
            <person name="Kuo A."/>
            <person name="LaButti K."/>
            <person name="Drula E."/>
            <person name="Barry K."/>
            <person name="Clum A."/>
            <person name="Lipzen A."/>
            <person name="Mousain D."/>
            <person name="Ng V."/>
            <person name="Wang R."/>
            <person name="Wang X."/>
            <person name="Dai Y."/>
            <person name="Henrissat B."/>
            <person name="Grigoriev I.V."/>
            <person name="Guerin-Laguette A."/>
            <person name="Yu F."/>
            <person name="Martin F.M."/>
        </authorList>
    </citation>
    <scope>NUCLEOTIDE SEQUENCE</scope>
    <source>
        <strain evidence="7">QP</strain>
    </source>
</reference>
<dbReference type="InterPro" id="IPR046938">
    <property type="entry name" value="DNA_clamp_sf"/>
</dbReference>
<dbReference type="Gene3D" id="3.70.10.10">
    <property type="match status" value="1"/>
</dbReference>
<gene>
    <name evidence="7" type="ORF">EDB92DRAFT_82675</name>
</gene>
<name>A0AAD4LTF1_9AGAM</name>
<comment type="similarity">
    <text evidence="2">Belongs to the rad1 family.</text>
</comment>
<evidence type="ECO:0000256" key="4">
    <source>
        <dbReference type="ARBA" id="ARBA00023204"/>
    </source>
</evidence>
<proteinExistence type="inferred from homology"/>
<evidence type="ECO:0000256" key="1">
    <source>
        <dbReference type="ARBA" id="ARBA00004123"/>
    </source>
</evidence>
<dbReference type="Proteomes" id="UP001201163">
    <property type="component" value="Unassembled WGS sequence"/>
</dbReference>
<dbReference type="PRINTS" id="PR01245">
    <property type="entry name" value="RAD1REC1"/>
</dbReference>
<dbReference type="AlphaFoldDB" id="A0AAD4LTF1"/>
<dbReference type="GO" id="GO:0006281">
    <property type="term" value="P:DNA repair"/>
    <property type="evidence" value="ECO:0007669"/>
    <property type="project" value="UniProtKB-KW"/>
</dbReference>
<organism evidence="7 8">
    <name type="scientific">Lactarius akahatsu</name>
    <dbReference type="NCBI Taxonomy" id="416441"/>
    <lineage>
        <taxon>Eukaryota</taxon>
        <taxon>Fungi</taxon>
        <taxon>Dikarya</taxon>
        <taxon>Basidiomycota</taxon>
        <taxon>Agaricomycotina</taxon>
        <taxon>Agaricomycetes</taxon>
        <taxon>Russulales</taxon>
        <taxon>Russulaceae</taxon>
        <taxon>Lactarius</taxon>
    </lineage>
</organism>
<dbReference type="GO" id="GO:0030896">
    <property type="term" value="C:checkpoint clamp complex"/>
    <property type="evidence" value="ECO:0007669"/>
    <property type="project" value="TreeGrafter"/>
</dbReference>
<evidence type="ECO:0000256" key="2">
    <source>
        <dbReference type="ARBA" id="ARBA00010991"/>
    </source>
</evidence>
<accession>A0AAD4LTF1</accession>
<dbReference type="Pfam" id="PF02144">
    <property type="entry name" value="Rad1"/>
    <property type="match status" value="1"/>
</dbReference>
<evidence type="ECO:0000313" key="8">
    <source>
        <dbReference type="Proteomes" id="UP001201163"/>
    </source>
</evidence>
<dbReference type="PANTHER" id="PTHR10870:SF0">
    <property type="entry name" value="CELL CYCLE CHECKPOINT PROTEIN RAD1"/>
    <property type="match status" value="1"/>
</dbReference>
<dbReference type="InterPro" id="IPR003021">
    <property type="entry name" value="Rad1_Rec1_Rad17"/>
</dbReference>
<protein>
    <submittedName>
        <fullName evidence="7">Rad1-domain-containing protein</fullName>
    </submittedName>
</protein>
<keyword evidence="5" id="KW-0539">Nucleus</keyword>
<dbReference type="PANTHER" id="PTHR10870">
    <property type="entry name" value="CELL CYCLE CHECKPOINT PROTEIN RAD1"/>
    <property type="match status" value="1"/>
</dbReference>
<dbReference type="EMBL" id="JAKELL010000001">
    <property type="protein sequence ID" value="KAH9001611.1"/>
    <property type="molecule type" value="Genomic_DNA"/>
</dbReference>
<dbReference type="GO" id="GO:0000077">
    <property type="term" value="P:DNA damage checkpoint signaling"/>
    <property type="evidence" value="ECO:0007669"/>
    <property type="project" value="InterPro"/>
</dbReference>
<evidence type="ECO:0000256" key="6">
    <source>
        <dbReference type="SAM" id="MobiDB-lite"/>
    </source>
</evidence>
<evidence type="ECO:0000256" key="5">
    <source>
        <dbReference type="ARBA" id="ARBA00023242"/>
    </source>
</evidence>
<sequence length="355" mass="38429">MPNVGEATRTPTVFAASVHDVRHLGSLLRGVNFVDFALMTITSGGLTVFVEESSIIAVAAAYVPAQIFDEFTYNAPVSSPSASPTPPGLSQSEEPTVLEFPLRIFIDSLSIFSTGPAPSAVEGRAKTRRWVRDRDDGGEDDVPRGRIEAYFPPVLGKTVGMRLSYAGEGHPLSLLVAEGSAEPDAKFEVTTYTADSQPDMSFDIEQTVLQLILKSSWLRDALSEIDPSCDKLTLIGNPPPAQDSPSRRPRATASPPIFRIHAEGAFGSTEMDYPNDREVLETVHCAEPVSFSYRVAHIARAQRALQSSSKTSLRIGNDGTMNMQFLVPSPLVRGGTNEAFISFRVKQLVHSTSCS</sequence>
<keyword evidence="3" id="KW-0227">DNA damage</keyword>
<keyword evidence="4" id="KW-0234">DNA repair</keyword>
<dbReference type="SUPFAM" id="SSF55979">
    <property type="entry name" value="DNA clamp"/>
    <property type="match status" value="1"/>
</dbReference>
<evidence type="ECO:0000313" key="7">
    <source>
        <dbReference type="EMBL" id="KAH9001611.1"/>
    </source>
</evidence>
<comment type="caution">
    <text evidence="7">The sequence shown here is derived from an EMBL/GenBank/DDBJ whole genome shotgun (WGS) entry which is preliminary data.</text>
</comment>
<evidence type="ECO:0000256" key="3">
    <source>
        <dbReference type="ARBA" id="ARBA00022763"/>
    </source>
</evidence>
<comment type="subcellular location">
    <subcellularLocation>
        <location evidence="1">Nucleus</location>
    </subcellularLocation>
</comment>
<feature type="region of interest" description="Disordered" evidence="6">
    <location>
        <begin position="233"/>
        <end position="254"/>
    </location>
</feature>
<keyword evidence="8" id="KW-1185">Reference proteome</keyword>